<sequence length="227" mass="25068">MTRPITTLFTDVGGVLLTNGWDRRSRRLAAEAFELDPDEMDERHHLTFDAYEEGKLSLDDYLDRTVFHDPRPFDRKAFTDFMYAQSRPLPAMLEYVRGLKAAQGIKIVAVNNEGRELNVYRIRTFGLGCFMDAFVSSCFVHFRKPDADIFRIALDIAQAAPGESAYIDDRALFVEVAATLGIRGVVHRSAEATAKELAAMGGFAPFCSPSPAWADAVPGAQGLSSPG</sequence>
<protein>
    <submittedName>
        <fullName evidence="1">Putative HAD superfamily hydrolase</fullName>
    </submittedName>
</protein>
<dbReference type="InterPro" id="IPR023214">
    <property type="entry name" value="HAD_sf"/>
</dbReference>
<accession>I2PY58</accession>
<dbReference type="Pfam" id="PF00702">
    <property type="entry name" value="Hydrolase"/>
    <property type="match status" value="1"/>
</dbReference>
<dbReference type="PANTHER" id="PTHR43611:SF3">
    <property type="entry name" value="FLAVIN MONONUCLEOTIDE HYDROLASE 1, CHLOROPLATIC"/>
    <property type="match status" value="1"/>
</dbReference>
<dbReference type="Gene3D" id="1.10.150.240">
    <property type="entry name" value="Putative phosphatase, domain 2"/>
    <property type="match status" value="1"/>
</dbReference>
<dbReference type="EMBL" id="JH600068">
    <property type="protein sequence ID" value="EIG52464.1"/>
    <property type="molecule type" value="Genomic_DNA"/>
</dbReference>
<evidence type="ECO:0000313" key="1">
    <source>
        <dbReference type="EMBL" id="EIG52464.1"/>
    </source>
</evidence>
<dbReference type="AlphaFoldDB" id="I2PY58"/>
<dbReference type="SUPFAM" id="SSF56784">
    <property type="entry name" value="HAD-like"/>
    <property type="match status" value="1"/>
</dbReference>
<dbReference type="HOGENOM" id="CLU_045011_9_5_7"/>
<dbReference type="InterPro" id="IPR023198">
    <property type="entry name" value="PGP-like_dom2"/>
</dbReference>
<dbReference type="SFLD" id="SFLDG01129">
    <property type="entry name" value="C1.5:_HAD__Beta-PGM__Phosphata"/>
    <property type="match status" value="1"/>
</dbReference>
<dbReference type="OrthoDB" id="9795007at2"/>
<dbReference type="STRING" id="596152.DesU5LDRAFT_0761"/>
<dbReference type="GO" id="GO:0016787">
    <property type="term" value="F:hydrolase activity"/>
    <property type="evidence" value="ECO:0007669"/>
    <property type="project" value="UniProtKB-KW"/>
</dbReference>
<dbReference type="Gene3D" id="3.40.50.1000">
    <property type="entry name" value="HAD superfamily/HAD-like"/>
    <property type="match status" value="1"/>
</dbReference>
<keyword evidence="1" id="KW-0378">Hydrolase</keyword>
<dbReference type="eggNOG" id="COG1011">
    <property type="taxonomic scope" value="Bacteria"/>
</dbReference>
<reference evidence="1" key="1">
    <citation type="submission" date="2011-11" db="EMBL/GenBank/DDBJ databases">
        <title>Improved High-Quality Draft sequence of Desulfovibrio sp. U5L.</title>
        <authorList>
            <consortium name="US DOE Joint Genome Institute"/>
            <person name="Lucas S."/>
            <person name="Han J."/>
            <person name="Lapidus A."/>
            <person name="Cheng J.-F."/>
            <person name="Goodwin L."/>
            <person name="Pitluck S."/>
            <person name="Peters L."/>
            <person name="Ovchinnikova G."/>
            <person name="Held B."/>
            <person name="Detter J.C."/>
            <person name="Han C."/>
            <person name="Tapia R."/>
            <person name="Land M."/>
            <person name="Hauser L."/>
            <person name="Kyrpides N."/>
            <person name="Ivanova N."/>
            <person name="Pagani I."/>
            <person name="Gabster J."/>
            <person name="Walker C."/>
            <person name="Stolyar S."/>
            <person name="Stahl D."/>
            <person name="Arkin A."/>
            <person name="Dehal P."/>
            <person name="Hazen T."/>
            <person name="Woyke T."/>
        </authorList>
    </citation>
    <scope>NUCLEOTIDE SEQUENCE [LARGE SCALE GENOMIC DNA]</scope>
    <source>
        <strain evidence="1">U5L</strain>
    </source>
</reference>
<proteinExistence type="predicted"/>
<gene>
    <name evidence="1" type="ORF">DesU5LDRAFT_0761</name>
</gene>
<organism evidence="1">
    <name type="scientific">Desulfovibrio sp. U5L</name>
    <dbReference type="NCBI Taxonomy" id="596152"/>
    <lineage>
        <taxon>Bacteria</taxon>
        <taxon>Pseudomonadati</taxon>
        <taxon>Thermodesulfobacteriota</taxon>
        <taxon>Desulfovibrionia</taxon>
        <taxon>Desulfovibrionales</taxon>
        <taxon>Desulfovibrionaceae</taxon>
        <taxon>Desulfovibrio</taxon>
    </lineage>
</organism>
<dbReference type="SFLD" id="SFLDS00003">
    <property type="entry name" value="Haloacid_Dehalogenase"/>
    <property type="match status" value="1"/>
</dbReference>
<name>I2PY58_9BACT</name>
<dbReference type="PANTHER" id="PTHR43611">
    <property type="entry name" value="ALPHA-D-GLUCOSE 1-PHOSPHATE PHOSPHATASE"/>
    <property type="match status" value="1"/>
</dbReference>
<dbReference type="InterPro" id="IPR036412">
    <property type="entry name" value="HAD-like_sf"/>
</dbReference>